<dbReference type="OrthoDB" id="714370at2"/>
<name>A0A1T5CBI3_9SPHI</name>
<gene>
    <name evidence="1" type="ORF">SAMN05660841_01296</name>
</gene>
<accession>A0A1T5CBI3</accession>
<protein>
    <submittedName>
        <fullName evidence="1">Uncharacterized protein</fullName>
    </submittedName>
</protein>
<organism evidence="1 2">
    <name type="scientific">Sphingobacterium nematocida</name>
    <dbReference type="NCBI Taxonomy" id="1513896"/>
    <lineage>
        <taxon>Bacteria</taxon>
        <taxon>Pseudomonadati</taxon>
        <taxon>Bacteroidota</taxon>
        <taxon>Sphingobacteriia</taxon>
        <taxon>Sphingobacteriales</taxon>
        <taxon>Sphingobacteriaceae</taxon>
        <taxon>Sphingobacterium</taxon>
    </lineage>
</organism>
<reference evidence="2" key="1">
    <citation type="submission" date="2017-02" db="EMBL/GenBank/DDBJ databases">
        <authorList>
            <person name="Varghese N."/>
            <person name="Submissions S."/>
        </authorList>
    </citation>
    <scope>NUCLEOTIDE SEQUENCE [LARGE SCALE GENOMIC DNA]</scope>
    <source>
        <strain evidence="2">DSM 24091</strain>
    </source>
</reference>
<dbReference type="Proteomes" id="UP000190150">
    <property type="component" value="Unassembled WGS sequence"/>
</dbReference>
<dbReference type="EMBL" id="FUZF01000003">
    <property type="protein sequence ID" value="SKB56794.1"/>
    <property type="molecule type" value="Genomic_DNA"/>
</dbReference>
<sequence length="79" mass="9385">MDLKRKNESKNITPEEAKEITEKDIMNLISLKNIKIKDKKYAEEHLTIKRKSKKSTFEVKITDIDGQMHSFHFELKTYS</sequence>
<keyword evidence="2" id="KW-1185">Reference proteome</keyword>
<evidence type="ECO:0000313" key="2">
    <source>
        <dbReference type="Proteomes" id="UP000190150"/>
    </source>
</evidence>
<dbReference type="AlphaFoldDB" id="A0A1T5CBI3"/>
<dbReference type="RefSeq" id="WP_079642255.1">
    <property type="nucleotide sequence ID" value="NZ_FUZF01000003.1"/>
</dbReference>
<proteinExistence type="predicted"/>
<evidence type="ECO:0000313" key="1">
    <source>
        <dbReference type="EMBL" id="SKB56794.1"/>
    </source>
</evidence>